<keyword evidence="1" id="KW-0472">Membrane</keyword>
<reference evidence="2" key="2">
    <citation type="submission" date="2023-06" db="EMBL/GenBank/DDBJ databases">
        <authorList>
            <consortium name="Lawrence Berkeley National Laboratory"/>
            <person name="Haridas S."/>
            <person name="Hensen N."/>
            <person name="Bonometti L."/>
            <person name="Westerberg I."/>
            <person name="Brannstrom I.O."/>
            <person name="Guillou S."/>
            <person name="Cros-Aarteil S."/>
            <person name="Calhoun S."/>
            <person name="Kuo A."/>
            <person name="Mondo S."/>
            <person name="Pangilinan J."/>
            <person name="Riley R."/>
            <person name="Labutti K."/>
            <person name="Andreopoulos B."/>
            <person name="Lipzen A."/>
            <person name="Chen C."/>
            <person name="Yanf M."/>
            <person name="Daum C."/>
            <person name="Ng V."/>
            <person name="Clum A."/>
            <person name="Steindorff A."/>
            <person name="Ohm R."/>
            <person name="Martin F."/>
            <person name="Silar P."/>
            <person name="Natvig D."/>
            <person name="Lalanne C."/>
            <person name="Gautier V."/>
            <person name="Ament-Velasquez S.L."/>
            <person name="Kruys A."/>
            <person name="Hutchinson M.I."/>
            <person name="Powell A.J."/>
            <person name="Barry K."/>
            <person name="Miller A.N."/>
            <person name="Grigoriev I.V."/>
            <person name="Debuchy R."/>
            <person name="Gladieux P."/>
            <person name="Thoren M.H."/>
            <person name="Johannesson H."/>
        </authorList>
    </citation>
    <scope>NUCLEOTIDE SEQUENCE</scope>
    <source>
        <strain evidence="2">CBS 314.62</strain>
    </source>
</reference>
<evidence type="ECO:0000313" key="2">
    <source>
        <dbReference type="EMBL" id="KAK3686014.1"/>
    </source>
</evidence>
<name>A0AAE1CAW5_9PEZI</name>
<proteinExistence type="predicted"/>
<evidence type="ECO:0000313" key="3">
    <source>
        <dbReference type="Proteomes" id="UP001270362"/>
    </source>
</evidence>
<feature type="transmembrane region" description="Helical" evidence="1">
    <location>
        <begin position="82"/>
        <end position="105"/>
    </location>
</feature>
<keyword evidence="1" id="KW-0812">Transmembrane</keyword>
<organism evidence="2 3">
    <name type="scientific">Podospora appendiculata</name>
    <dbReference type="NCBI Taxonomy" id="314037"/>
    <lineage>
        <taxon>Eukaryota</taxon>
        <taxon>Fungi</taxon>
        <taxon>Dikarya</taxon>
        <taxon>Ascomycota</taxon>
        <taxon>Pezizomycotina</taxon>
        <taxon>Sordariomycetes</taxon>
        <taxon>Sordariomycetidae</taxon>
        <taxon>Sordariales</taxon>
        <taxon>Podosporaceae</taxon>
        <taxon>Podospora</taxon>
    </lineage>
</organism>
<evidence type="ECO:0008006" key="4">
    <source>
        <dbReference type="Google" id="ProtNLM"/>
    </source>
</evidence>
<dbReference type="EMBL" id="JAULSO010000003">
    <property type="protein sequence ID" value="KAK3686014.1"/>
    <property type="molecule type" value="Genomic_DNA"/>
</dbReference>
<keyword evidence="1" id="KW-1133">Transmembrane helix</keyword>
<accession>A0AAE1CAW5</accession>
<keyword evidence="3" id="KW-1185">Reference proteome</keyword>
<sequence length="199" mass="21283">MSDINETLTLAAPAAAWWTTSAAVAAHLLTAVVVFLFRAAVWPFASLWVVLRVLFSPAIYMVRYLAAPVIFVLCLVPKLEALYIFFGIAALVGILAGFIVSAASACCNSLLDLLREPDNASASARATTNKHKMSSPTPLKLIDYGSSRGSFDNDASSQESDFSWHSSDKVTAFGSSSAGKRHLAGRLVSQTIHEEDDSA</sequence>
<reference evidence="2" key="1">
    <citation type="journal article" date="2023" name="Mol. Phylogenet. Evol.">
        <title>Genome-scale phylogeny and comparative genomics of the fungal order Sordariales.</title>
        <authorList>
            <person name="Hensen N."/>
            <person name="Bonometti L."/>
            <person name="Westerberg I."/>
            <person name="Brannstrom I.O."/>
            <person name="Guillou S."/>
            <person name="Cros-Aarteil S."/>
            <person name="Calhoun S."/>
            <person name="Haridas S."/>
            <person name="Kuo A."/>
            <person name="Mondo S."/>
            <person name="Pangilinan J."/>
            <person name="Riley R."/>
            <person name="LaButti K."/>
            <person name="Andreopoulos B."/>
            <person name="Lipzen A."/>
            <person name="Chen C."/>
            <person name="Yan M."/>
            <person name="Daum C."/>
            <person name="Ng V."/>
            <person name="Clum A."/>
            <person name="Steindorff A."/>
            <person name="Ohm R.A."/>
            <person name="Martin F."/>
            <person name="Silar P."/>
            <person name="Natvig D.O."/>
            <person name="Lalanne C."/>
            <person name="Gautier V."/>
            <person name="Ament-Velasquez S.L."/>
            <person name="Kruys A."/>
            <person name="Hutchinson M.I."/>
            <person name="Powell A.J."/>
            <person name="Barry K."/>
            <person name="Miller A.N."/>
            <person name="Grigoriev I.V."/>
            <person name="Debuchy R."/>
            <person name="Gladieux P."/>
            <person name="Hiltunen Thoren M."/>
            <person name="Johannesson H."/>
        </authorList>
    </citation>
    <scope>NUCLEOTIDE SEQUENCE</scope>
    <source>
        <strain evidence="2">CBS 314.62</strain>
    </source>
</reference>
<comment type="caution">
    <text evidence="2">The sequence shown here is derived from an EMBL/GenBank/DDBJ whole genome shotgun (WGS) entry which is preliminary data.</text>
</comment>
<feature type="transmembrane region" description="Helical" evidence="1">
    <location>
        <begin position="15"/>
        <end position="37"/>
    </location>
</feature>
<evidence type="ECO:0000256" key="1">
    <source>
        <dbReference type="SAM" id="Phobius"/>
    </source>
</evidence>
<dbReference type="Proteomes" id="UP001270362">
    <property type="component" value="Unassembled WGS sequence"/>
</dbReference>
<feature type="transmembrane region" description="Helical" evidence="1">
    <location>
        <begin position="49"/>
        <end position="76"/>
    </location>
</feature>
<dbReference type="AlphaFoldDB" id="A0AAE1CAW5"/>
<protein>
    <recommendedName>
        <fullName evidence="4">Transmembrane protein</fullName>
    </recommendedName>
</protein>
<gene>
    <name evidence="2" type="ORF">B0T22DRAFT_443126</name>
</gene>